<feature type="transmembrane region" description="Helical" evidence="1">
    <location>
        <begin position="130"/>
        <end position="150"/>
    </location>
</feature>
<gene>
    <name evidence="2" type="ORF">GCM10017771_43060</name>
</gene>
<keyword evidence="1" id="KW-1133">Transmembrane helix</keyword>
<organism evidence="2 3">
    <name type="scientific">Streptomyces capitiformicae</name>
    <dbReference type="NCBI Taxonomy" id="2014920"/>
    <lineage>
        <taxon>Bacteria</taxon>
        <taxon>Bacillati</taxon>
        <taxon>Actinomycetota</taxon>
        <taxon>Actinomycetes</taxon>
        <taxon>Kitasatosporales</taxon>
        <taxon>Streptomycetaceae</taxon>
        <taxon>Streptomyces</taxon>
    </lineage>
</organism>
<dbReference type="Proteomes" id="UP000603227">
    <property type="component" value="Unassembled WGS sequence"/>
</dbReference>
<keyword evidence="1" id="KW-0812">Transmembrane</keyword>
<keyword evidence="1" id="KW-0472">Membrane</keyword>
<keyword evidence="3" id="KW-1185">Reference proteome</keyword>
<name>A0A919DAA1_9ACTN</name>
<evidence type="ECO:0000256" key="1">
    <source>
        <dbReference type="SAM" id="Phobius"/>
    </source>
</evidence>
<dbReference type="Pfam" id="PF10027">
    <property type="entry name" value="DUF2269"/>
    <property type="match status" value="1"/>
</dbReference>
<accession>A0A919DAA1</accession>
<reference evidence="2" key="2">
    <citation type="submission" date="2020-09" db="EMBL/GenBank/DDBJ databases">
        <authorList>
            <person name="Sun Q."/>
            <person name="Zhou Y."/>
        </authorList>
    </citation>
    <scope>NUCLEOTIDE SEQUENCE</scope>
    <source>
        <strain evidence="2">CGMCC 4.7403</strain>
    </source>
</reference>
<comment type="caution">
    <text evidence="2">The sequence shown here is derived from an EMBL/GenBank/DDBJ whole genome shotgun (WGS) entry which is preliminary data.</text>
</comment>
<sequence>MTKFLLSLHVLAAIITVGPITVAASMFPPSARKALAEPGSERAVSVVRLLHRICRVYGGVGIAVPVLGLATAMSMGVLGDAWLIVSMVLTGLAAMVLLALVLPRQEEILEGVGNSAASPLPPDLEVTARLAMFTGVFNLLWATVTILMIVRPGSTTGA</sequence>
<dbReference type="RefSeq" id="WP_189784101.1">
    <property type="nucleotide sequence ID" value="NZ_BNAT01000014.1"/>
</dbReference>
<dbReference type="EMBL" id="BNAT01000014">
    <property type="protein sequence ID" value="GHE28006.1"/>
    <property type="molecule type" value="Genomic_DNA"/>
</dbReference>
<evidence type="ECO:0000313" key="3">
    <source>
        <dbReference type="Proteomes" id="UP000603227"/>
    </source>
</evidence>
<dbReference type="AlphaFoldDB" id="A0A919DAA1"/>
<feature type="transmembrane region" description="Helical" evidence="1">
    <location>
        <begin position="49"/>
        <end position="70"/>
    </location>
</feature>
<protein>
    <submittedName>
        <fullName evidence="2">Membrane protein</fullName>
    </submittedName>
</protein>
<evidence type="ECO:0000313" key="2">
    <source>
        <dbReference type="EMBL" id="GHE28006.1"/>
    </source>
</evidence>
<feature type="transmembrane region" description="Helical" evidence="1">
    <location>
        <begin position="82"/>
        <end position="102"/>
    </location>
</feature>
<reference evidence="2" key="1">
    <citation type="journal article" date="2014" name="Int. J. Syst. Evol. Microbiol.">
        <title>Complete genome sequence of Corynebacterium casei LMG S-19264T (=DSM 44701T), isolated from a smear-ripened cheese.</title>
        <authorList>
            <consortium name="US DOE Joint Genome Institute (JGI-PGF)"/>
            <person name="Walter F."/>
            <person name="Albersmeier A."/>
            <person name="Kalinowski J."/>
            <person name="Ruckert C."/>
        </authorList>
    </citation>
    <scope>NUCLEOTIDE SEQUENCE</scope>
    <source>
        <strain evidence="2">CGMCC 4.7403</strain>
    </source>
</reference>
<proteinExistence type="predicted"/>
<dbReference type="InterPro" id="IPR018729">
    <property type="entry name" value="DUF2269_transmembrane"/>
</dbReference>